<dbReference type="AlphaFoldDB" id="A0A832N2T6"/>
<comment type="similarity">
    <text evidence="2 6">Belongs to the dTDP-4-dehydrorhamnose reductase family.</text>
</comment>
<dbReference type="InterPro" id="IPR036291">
    <property type="entry name" value="NAD(P)-bd_dom_sf"/>
</dbReference>
<evidence type="ECO:0000256" key="5">
    <source>
        <dbReference type="ARBA" id="ARBA00048200"/>
    </source>
</evidence>
<dbReference type="UniPathway" id="UPA00281"/>
<dbReference type="SUPFAM" id="SSF51735">
    <property type="entry name" value="NAD(P)-binding Rossmann-fold domains"/>
    <property type="match status" value="1"/>
</dbReference>
<evidence type="ECO:0000256" key="4">
    <source>
        <dbReference type="ARBA" id="ARBA00017099"/>
    </source>
</evidence>
<keyword evidence="6 8" id="KW-0560">Oxidoreductase</keyword>
<dbReference type="Proteomes" id="UP000885832">
    <property type="component" value="Unassembled WGS sequence"/>
</dbReference>
<comment type="caution">
    <text evidence="8">The sequence shown here is derived from an EMBL/GenBank/DDBJ whole genome shotgun (WGS) entry which is preliminary data.</text>
</comment>
<accession>A0A832N2T6</accession>
<organism evidence="8">
    <name type="scientific">Candidatus Tenderia electrophaga</name>
    <dbReference type="NCBI Taxonomy" id="1748243"/>
    <lineage>
        <taxon>Bacteria</taxon>
        <taxon>Pseudomonadati</taxon>
        <taxon>Pseudomonadota</taxon>
        <taxon>Gammaproteobacteria</taxon>
        <taxon>Candidatus Tenderiales</taxon>
        <taxon>Candidatus Tenderiaceae</taxon>
        <taxon>Candidatus Tenderia</taxon>
    </lineage>
</organism>
<keyword evidence="6" id="KW-0521">NADP</keyword>
<dbReference type="InterPro" id="IPR005913">
    <property type="entry name" value="dTDP_dehydrorham_reduct"/>
</dbReference>
<dbReference type="NCBIfam" id="TIGR01214">
    <property type="entry name" value="rmlD"/>
    <property type="match status" value="1"/>
</dbReference>
<comment type="function">
    <text evidence="6">Catalyzes the reduction of dTDP-6-deoxy-L-lyxo-4-hexulose to yield dTDP-L-rhamnose.</text>
</comment>
<dbReference type="Pfam" id="PF04321">
    <property type="entry name" value="RmlD_sub_bind"/>
    <property type="match status" value="1"/>
</dbReference>
<reference evidence="8" key="1">
    <citation type="journal article" date="2020" name="mSystems">
        <title>Genome- and Community-Level Interaction Insights into Carbon Utilization and Element Cycling Functions of Hydrothermarchaeota in Hydrothermal Sediment.</title>
        <authorList>
            <person name="Zhou Z."/>
            <person name="Liu Y."/>
            <person name="Xu W."/>
            <person name="Pan J."/>
            <person name="Luo Z.H."/>
            <person name="Li M."/>
        </authorList>
    </citation>
    <scope>NUCLEOTIDE SEQUENCE [LARGE SCALE GENOMIC DNA]</scope>
    <source>
        <strain evidence="8">HyVt-505</strain>
    </source>
</reference>
<comment type="pathway">
    <text evidence="1 6">Carbohydrate biosynthesis; dTDP-L-rhamnose biosynthesis.</text>
</comment>
<dbReference type="FunFam" id="3.40.50.720:FF:000159">
    <property type="entry name" value="dTDP-4-dehydrorhamnose reductase"/>
    <property type="match status" value="1"/>
</dbReference>
<dbReference type="GO" id="GO:0005829">
    <property type="term" value="C:cytosol"/>
    <property type="evidence" value="ECO:0007669"/>
    <property type="project" value="TreeGrafter"/>
</dbReference>
<feature type="domain" description="RmlD-like substrate binding" evidence="7">
    <location>
        <begin position="1"/>
        <end position="267"/>
    </location>
</feature>
<gene>
    <name evidence="8" type="primary">rfbD</name>
    <name evidence="8" type="ORF">ENJ65_01225</name>
</gene>
<dbReference type="GO" id="GO:0019305">
    <property type="term" value="P:dTDP-rhamnose biosynthetic process"/>
    <property type="evidence" value="ECO:0007669"/>
    <property type="project" value="UniProtKB-UniPathway"/>
</dbReference>
<dbReference type="EMBL" id="DRNF01000082">
    <property type="protein sequence ID" value="HHJ80235.1"/>
    <property type="molecule type" value="Genomic_DNA"/>
</dbReference>
<dbReference type="PANTHER" id="PTHR10491:SF4">
    <property type="entry name" value="METHIONINE ADENOSYLTRANSFERASE 2 SUBUNIT BETA"/>
    <property type="match status" value="1"/>
</dbReference>
<evidence type="ECO:0000313" key="8">
    <source>
        <dbReference type="EMBL" id="HHJ80235.1"/>
    </source>
</evidence>
<protein>
    <recommendedName>
        <fullName evidence="4 6">dTDP-4-dehydrorhamnose reductase</fullName>
        <ecNumber evidence="3 6">1.1.1.133</ecNumber>
    </recommendedName>
</protein>
<name>A0A832N2T6_9GAMM</name>
<evidence type="ECO:0000256" key="6">
    <source>
        <dbReference type="RuleBase" id="RU364082"/>
    </source>
</evidence>
<dbReference type="GO" id="GO:0009243">
    <property type="term" value="P:O antigen biosynthetic process"/>
    <property type="evidence" value="ECO:0007669"/>
    <property type="project" value="UniProtKB-UniPathway"/>
</dbReference>
<feature type="non-terminal residue" evidence="8">
    <location>
        <position position="267"/>
    </location>
</feature>
<evidence type="ECO:0000256" key="1">
    <source>
        <dbReference type="ARBA" id="ARBA00004781"/>
    </source>
</evidence>
<dbReference type="CDD" id="cd05254">
    <property type="entry name" value="dTDP_HR_like_SDR_e"/>
    <property type="match status" value="1"/>
</dbReference>
<proteinExistence type="inferred from homology"/>
<dbReference type="GO" id="GO:0008831">
    <property type="term" value="F:dTDP-4-dehydrorhamnose reductase activity"/>
    <property type="evidence" value="ECO:0007669"/>
    <property type="project" value="UniProtKB-EC"/>
</dbReference>
<comment type="catalytic activity">
    <reaction evidence="5 6">
        <text>dTDP-beta-L-rhamnose + NADP(+) = dTDP-4-dehydro-beta-L-rhamnose + NADPH + H(+)</text>
        <dbReference type="Rhea" id="RHEA:21796"/>
        <dbReference type="ChEBI" id="CHEBI:15378"/>
        <dbReference type="ChEBI" id="CHEBI:57510"/>
        <dbReference type="ChEBI" id="CHEBI:57783"/>
        <dbReference type="ChEBI" id="CHEBI:58349"/>
        <dbReference type="ChEBI" id="CHEBI:62830"/>
        <dbReference type="EC" id="1.1.1.133"/>
    </reaction>
</comment>
<evidence type="ECO:0000256" key="2">
    <source>
        <dbReference type="ARBA" id="ARBA00010944"/>
    </source>
</evidence>
<dbReference type="InterPro" id="IPR029903">
    <property type="entry name" value="RmlD-like-bd"/>
</dbReference>
<dbReference type="PANTHER" id="PTHR10491">
    <property type="entry name" value="DTDP-4-DEHYDRORHAMNOSE REDUCTASE"/>
    <property type="match status" value="1"/>
</dbReference>
<evidence type="ECO:0000256" key="3">
    <source>
        <dbReference type="ARBA" id="ARBA00012929"/>
    </source>
</evidence>
<dbReference type="EC" id="1.1.1.133" evidence="3 6"/>
<evidence type="ECO:0000259" key="7">
    <source>
        <dbReference type="Pfam" id="PF04321"/>
    </source>
</evidence>
<comment type="cofactor">
    <cofactor evidence="6">
        <name>Mg(2+)</name>
        <dbReference type="ChEBI" id="CHEBI:18420"/>
    </cofactor>
    <text evidence="6">Binds 1 Mg(2+) ion per monomer.</text>
</comment>
<dbReference type="Gene3D" id="3.90.25.10">
    <property type="entry name" value="UDP-galactose 4-epimerase, domain 1"/>
    <property type="match status" value="1"/>
</dbReference>
<dbReference type="Gene3D" id="3.40.50.720">
    <property type="entry name" value="NAD(P)-binding Rossmann-like Domain"/>
    <property type="match status" value="1"/>
</dbReference>
<dbReference type="UniPathway" id="UPA00124"/>
<sequence>MRILVTGGNGQVGYELRRILAPLGTVVAPGREQCDMASADSVRACIREMKPDLIVNAAAYTAVDKAEQEPDLAMAVNGIAPGVMAEEANSLGAALIHYSTDYIFDGSKAIPYVEDDAACPINVYGETKWAGEEAVRSVAERYLILRTSWVYGVRGQNFLLTIRRLARERQELNIVADQIGSPTWSRLIAETTGLMVAHSAGHQAELLGDCAGTYHLTSAGQTSWHGFAKSLLALDPDKAAHQLETLGAINTEQYPTPAKRPKFSVLN</sequence>